<proteinExistence type="predicted"/>
<name>A0AC60PAT0_IXOPE</name>
<comment type="caution">
    <text evidence="1">The sequence shown here is derived from an EMBL/GenBank/DDBJ whole genome shotgun (WGS) entry which is preliminary data.</text>
</comment>
<reference evidence="1 2" key="1">
    <citation type="journal article" date="2020" name="Cell">
        <title>Large-Scale Comparative Analyses of Tick Genomes Elucidate Their Genetic Diversity and Vector Capacities.</title>
        <authorList>
            <consortium name="Tick Genome and Microbiome Consortium (TIGMIC)"/>
            <person name="Jia N."/>
            <person name="Wang J."/>
            <person name="Shi W."/>
            <person name="Du L."/>
            <person name="Sun Y."/>
            <person name="Zhan W."/>
            <person name="Jiang J.F."/>
            <person name="Wang Q."/>
            <person name="Zhang B."/>
            <person name="Ji P."/>
            <person name="Bell-Sakyi L."/>
            <person name="Cui X.M."/>
            <person name="Yuan T.T."/>
            <person name="Jiang B.G."/>
            <person name="Yang W.F."/>
            <person name="Lam T.T."/>
            <person name="Chang Q.C."/>
            <person name="Ding S.J."/>
            <person name="Wang X.J."/>
            <person name="Zhu J.G."/>
            <person name="Ruan X.D."/>
            <person name="Zhao L."/>
            <person name="Wei J.T."/>
            <person name="Ye R.Z."/>
            <person name="Que T.C."/>
            <person name="Du C.H."/>
            <person name="Zhou Y.H."/>
            <person name="Cheng J.X."/>
            <person name="Dai P.F."/>
            <person name="Guo W.B."/>
            <person name="Han X.H."/>
            <person name="Huang E.J."/>
            <person name="Li L.F."/>
            <person name="Wei W."/>
            <person name="Gao Y.C."/>
            <person name="Liu J.Z."/>
            <person name="Shao H.Z."/>
            <person name="Wang X."/>
            <person name="Wang C.C."/>
            <person name="Yang T.C."/>
            <person name="Huo Q.B."/>
            <person name="Li W."/>
            <person name="Chen H.Y."/>
            <person name="Chen S.E."/>
            <person name="Zhou L.G."/>
            <person name="Ni X.B."/>
            <person name="Tian J.H."/>
            <person name="Sheng Y."/>
            <person name="Liu T."/>
            <person name="Pan Y.S."/>
            <person name="Xia L.Y."/>
            <person name="Li J."/>
            <person name="Zhao F."/>
            <person name="Cao W.C."/>
        </authorList>
    </citation>
    <scope>NUCLEOTIDE SEQUENCE [LARGE SCALE GENOMIC DNA]</scope>
    <source>
        <strain evidence="1">Iper-2018</strain>
    </source>
</reference>
<protein>
    <submittedName>
        <fullName evidence="1">Uncharacterized protein</fullName>
    </submittedName>
</protein>
<evidence type="ECO:0000313" key="2">
    <source>
        <dbReference type="Proteomes" id="UP000805193"/>
    </source>
</evidence>
<gene>
    <name evidence="1" type="ORF">HPB47_006275</name>
</gene>
<keyword evidence="2" id="KW-1185">Reference proteome</keyword>
<dbReference type="Proteomes" id="UP000805193">
    <property type="component" value="Unassembled WGS sequence"/>
</dbReference>
<organism evidence="1 2">
    <name type="scientific">Ixodes persulcatus</name>
    <name type="common">Taiga tick</name>
    <dbReference type="NCBI Taxonomy" id="34615"/>
    <lineage>
        <taxon>Eukaryota</taxon>
        <taxon>Metazoa</taxon>
        <taxon>Ecdysozoa</taxon>
        <taxon>Arthropoda</taxon>
        <taxon>Chelicerata</taxon>
        <taxon>Arachnida</taxon>
        <taxon>Acari</taxon>
        <taxon>Parasitiformes</taxon>
        <taxon>Ixodida</taxon>
        <taxon>Ixodoidea</taxon>
        <taxon>Ixodidae</taxon>
        <taxon>Ixodinae</taxon>
        <taxon>Ixodes</taxon>
    </lineage>
</organism>
<accession>A0AC60PAT0</accession>
<dbReference type="EMBL" id="JABSTQ010010936">
    <property type="protein sequence ID" value="KAG0416615.1"/>
    <property type="molecule type" value="Genomic_DNA"/>
</dbReference>
<evidence type="ECO:0000313" key="1">
    <source>
        <dbReference type="EMBL" id="KAG0416615.1"/>
    </source>
</evidence>
<sequence length="643" mass="71316">MAKSPAKPAPKAFGTLGTGRILEQVYDGSAAAYIWDLSTLRVRRCLIPVALSSMCSFFHRLVAGEMSNVLPKRERRRKVKPKLSFGSSSGACSSLPSNMQANLPELFELLKVQHGLAEGKPFRSETNGCSSEWSSRRAQRNADPEESRTPIKYMANGIKENGGFYAGLQEAIISSSSPPKDTSFALPNGLQRNAVGPKLAILTEADIADIVKKLREFLRDNGPTPETELWAELGAETSSSVRAQFGSLRTLLLRQRGFCQVEEVLDSFLYYEEEEEEDQDVPSRGPGPLAPPPAKAGRTVGAGSSRPGAKAGSLRAASFGSTGGTGSSTSYESADDEEPPRGRNVQTQTAAPRTSSRSMGSQTAPPTTADSYAQTEGFDPAWVEVLECRLKKRNQEITELQERLALMEEEHRAEMHKRIEKLQCRSQKLAEPEQPQKRQHCAPTTEREIHCLPIEPPDEPLVEPRVPQKPAERCPIPDFYELQLKMERQGSSDCGVDVVEQRRITLQDQGEFRLRRGPRESYQSRKWHFREQIKEHLKQFRESQGGLSNMKFNAIVAGVLALMKNSAPNRYKGDCQLCGARATLHHIVWECSRLDRKAQPLLKKIPNQESWEALLLCTDLKVQEQVVRLAEDAAGVQGILAVA</sequence>